<proteinExistence type="predicted"/>
<feature type="region of interest" description="Disordered" evidence="1">
    <location>
        <begin position="196"/>
        <end position="219"/>
    </location>
</feature>
<feature type="region of interest" description="Disordered" evidence="1">
    <location>
        <begin position="342"/>
        <end position="381"/>
    </location>
</feature>
<feature type="region of interest" description="Disordered" evidence="1">
    <location>
        <begin position="57"/>
        <end position="108"/>
    </location>
</feature>
<protein>
    <submittedName>
        <fullName evidence="2">Uncharacterized protein</fullName>
    </submittedName>
</protein>
<sequence length="484" mass="53263">MTSPSSSRNVYTFSPSLDAMAPVDTLLPSVPSFAFNSLDEGFELHPGNLYRKSFRSTFDTSGLTTPPPPPSHSKRKRIATRWGPRLSDLTPQRAKRAVPEPTKRFRDGSPVRYKLPAMLEDTRFPSLIPRQAGPLAPEPTKCSRSRSPDLCEEQACSPTSPAYSPFSSSTPSRTGSDIAIPPQRYDERAFTPAYAPTSPACSACPPSTPPKAESDTPIPTQRLLSQSPVRYESSILSPEHIPLSPVFALSPVRYEEPGYSPEYPPFSPISPPSPGRYEGSAYLPDFLDIVPSIEHSDPADCICCESRLVGEMLSSGQASGGTWSIENRDTDRSSHTLFHEEEMTLGREEATYSPPNAKDPDDRATYTPAPRVRTSTAERAGRRDAAEVMAYVAQRCLREDLSDVEDSSDGQGSTCTAKSHSVDKEDVVRAEIAVLNEENMRKPIVESDQRLAMLQTLVENERKVRAKALEEYEGAMGRGYVWRG</sequence>
<feature type="compositionally biased region" description="Low complexity" evidence="1">
    <location>
        <begin position="196"/>
        <end position="205"/>
    </location>
</feature>
<feature type="region of interest" description="Disordered" evidence="1">
    <location>
        <begin position="153"/>
        <end position="180"/>
    </location>
</feature>
<evidence type="ECO:0000313" key="3">
    <source>
        <dbReference type="Proteomes" id="UP000799750"/>
    </source>
</evidence>
<name>A0A6A6Q878_9PEZI</name>
<dbReference type="Proteomes" id="UP000799750">
    <property type="component" value="Unassembled WGS sequence"/>
</dbReference>
<reference evidence="2" key="1">
    <citation type="journal article" date="2020" name="Stud. Mycol.">
        <title>101 Dothideomycetes genomes: a test case for predicting lifestyles and emergence of pathogens.</title>
        <authorList>
            <person name="Haridas S."/>
            <person name="Albert R."/>
            <person name="Binder M."/>
            <person name="Bloem J."/>
            <person name="Labutti K."/>
            <person name="Salamov A."/>
            <person name="Andreopoulos B."/>
            <person name="Baker S."/>
            <person name="Barry K."/>
            <person name="Bills G."/>
            <person name="Bluhm B."/>
            <person name="Cannon C."/>
            <person name="Castanera R."/>
            <person name="Culley D."/>
            <person name="Daum C."/>
            <person name="Ezra D."/>
            <person name="Gonzalez J."/>
            <person name="Henrissat B."/>
            <person name="Kuo A."/>
            <person name="Liang C."/>
            <person name="Lipzen A."/>
            <person name="Lutzoni F."/>
            <person name="Magnuson J."/>
            <person name="Mondo S."/>
            <person name="Nolan M."/>
            <person name="Ohm R."/>
            <person name="Pangilinan J."/>
            <person name="Park H.-J."/>
            <person name="Ramirez L."/>
            <person name="Alfaro M."/>
            <person name="Sun H."/>
            <person name="Tritt A."/>
            <person name="Yoshinaga Y."/>
            <person name="Zwiers L.-H."/>
            <person name="Turgeon B."/>
            <person name="Goodwin S."/>
            <person name="Spatafora J."/>
            <person name="Crous P."/>
            <person name="Grigoriev I."/>
        </authorList>
    </citation>
    <scope>NUCLEOTIDE SEQUENCE</scope>
    <source>
        <strain evidence="2">CBS 269.34</strain>
    </source>
</reference>
<dbReference type="AlphaFoldDB" id="A0A6A6Q878"/>
<feature type="compositionally biased region" description="Polar residues" evidence="1">
    <location>
        <begin position="156"/>
        <end position="175"/>
    </location>
</feature>
<dbReference type="OrthoDB" id="10621306at2759"/>
<gene>
    <name evidence="2" type="ORF">BU16DRAFT_568390</name>
</gene>
<dbReference type="EMBL" id="MU004203">
    <property type="protein sequence ID" value="KAF2488515.1"/>
    <property type="molecule type" value="Genomic_DNA"/>
</dbReference>
<feature type="compositionally biased region" description="Basic and acidic residues" evidence="1">
    <location>
        <begin position="97"/>
        <end position="108"/>
    </location>
</feature>
<keyword evidence="3" id="KW-1185">Reference proteome</keyword>
<accession>A0A6A6Q878</accession>
<organism evidence="2 3">
    <name type="scientific">Lophium mytilinum</name>
    <dbReference type="NCBI Taxonomy" id="390894"/>
    <lineage>
        <taxon>Eukaryota</taxon>
        <taxon>Fungi</taxon>
        <taxon>Dikarya</taxon>
        <taxon>Ascomycota</taxon>
        <taxon>Pezizomycotina</taxon>
        <taxon>Dothideomycetes</taxon>
        <taxon>Pleosporomycetidae</taxon>
        <taxon>Mytilinidiales</taxon>
        <taxon>Mytilinidiaceae</taxon>
        <taxon>Lophium</taxon>
    </lineage>
</organism>
<feature type="region of interest" description="Disordered" evidence="1">
    <location>
        <begin position="128"/>
        <end position="147"/>
    </location>
</feature>
<evidence type="ECO:0000313" key="2">
    <source>
        <dbReference type="EMBL" id="KAF2488515.1"/>
    </source>
</evidence>
<evidence type="ECO:0000256" key="1">
    <source>
        <dbReference type="SAM" id="MobiDB-lite"/>
    </source>
</evidence>